<dbReference type="Pfam" id="PF13238">
    <property type="entry name" value="AAA_18"/>
    <property type="match status" value="1"/>
</dbReference>
<accession>A0A1H7UDR0</accession>
<protein>
    <submittedName>
        <fullName evidence="1">Uncharacterized protein</fullName>
    </submittedName>
</protein>
<dbReference type="EMBL" id="FOBS01000001">
    <property type="protein sequence ID" value="SEL94778.1"/>
    <property type="molecule type" value="Genomic_DNA"/>
</dbReference>
<sequence length="195" mass="22695">MTREIQERDIGTMDGIEGLERLRREVENLLLSSPKIVVAVAGLPGSGKTVFVKDFVRLGFGRLGKRDIVVIDDNTLYTTSFWKLNWKKVPLRKDLWRDFLATLDCKVVIFSNWVPSRFMDSADILVNLAVSEPRRLSRLRKRERKHPEKFEIQQKKTTLPVEPPFSANLTMTLIHDNRISFLWGLFWKVRRGLSL</sequence>
<dbReference type="Proteomes" id="UP000198744">
    <property type="component" value="Unassembled WGS sequence"/>
</dbReference>
<dbReference type="AlphaFoldDB" id="A0A1H7UDR0"/>
<reference evidence="1 2" key="1">
    <citation type="submission" date="2016-10" db="EMBL/GenBank/DDBJ databases">
        <authorList>
            <person name="de Groot N.N."/>
        </authorList>
    </citation>
    <scope>NUCLEOTIDE SEQUENCE [LARGE SCALE GENOMIC DNA]</scope>
    <source>
        <strain evidence="1 2">DSM 8423</strain>
    </source>
</reference>
<proteinExistence type="predicted"/>
<evidence type="ECO:0000313" key="1">
    <source>
        <dbReference type="EMBL" id="SEL94778.1"/>
    </source>
</evidence>
<evidence type="ECO:0000313" key="2">
    <source>
        <dbReference type="Proteomes" id="UP000198744"/>
    </source>
</evidence>
<keyword evidence="2" id="KW-1185">Reference proteome</keyword>
<dbReference type="Gene3D" id="3.40.50.300">
    <property type="entry name" value="P-loop containing nucleotide triphosphate hydrolases"/>
    <property type="match status" value="1"/>
</dbReference>
<organism evidence="1 2">
    <name type="scientific">Syntrophus gentianae</name>
    <dbReference type="NCBI Taxonomy" id="43775"/>
    <lineage>
        <taxon>Bacteria</taxon>
        <taxon>Pseudomonadati</taxon>
        <taxon>Thermodesulfobacteriota</taxon>
        <taxon>Syntrophia</taxon>
        <taxon>Syntrophales</taxon>
        <taxon>Syntrophaceae</taxon>
        <taxon>Syntrophus</taxon>
    </lineage>
</organism>
<dbReference type="SUPFAM" id="SSF52540">
    <property type="entry name" value="P-loop containing nucleoside triphosphate hydrolases"/>
    <property type="match status" value="1"/>
</dbReference>
<name>A0A1H7UDR0_9BACT</name>
<gene>
    <name evidence="1" type="ORF">SAMN04489760_101111</name>
</gene>
<dbReference type="RefSeq" id="WP_093881825.1">
    <property type="nucleotide sequence ID" value="NZ_FOBS01000001.1"/>
</dbReference>
<dbReference type="InterPro" id="IPR027417">
    <property type="entry name" value="P-loop_NTPase"/>
</dbReference>
<dbReference type="STRING" id="43775.SAMN04489760_101111"/>